<keyword evidence="2" id="KW-0812">Transmembrane</keyword>
<feature type="compositionally biased region" description="Basic and acidic residues" evidence="1">
    <location>
        <begin position="227"/>
        <end position="244"/>
    </location>
</feature>
<evidence type="ECO:0000313" key="3">
    <source>
        <dbReference type="EMBL" id="NUW39796.1"/>
    </source>
</evidence>
<comment type="caution">
    <text evidence="3">The sequence shown here is derived from an EMBL/GenBank/DDBJ whole genome shotgun (WGS) entry which is preliminary data.</text>
</comment>
<dbReference type="RefSeq" id="WP_175599281.1">
    <property type="nucleotide sequence ID" value="NZ_JABWGO010000001.1"/>
</dbReference>
<keyword evidence="2" id="KW-0472">Membrane</keyword>
<feature type="transmembrane region" description="Helical" evidence="2">
    <location>
        <begin position="58"/>
        <end position="81"/>
    </location>
</feature>
<evidence type="ECO:0000256" key="1">
    <source>
        <dbReference type="SAM" id="MobiDB-lite"/>
    </source>
</evidence>
<keyword evidence="4" id="KW-1185">Reference proteome</keyword>
<protein>
    <submittedName>
        <fullName evidence="3">Trp biosynthesis-associated membrane protein</fullName>
    </submittedName>
</protein>
<name>A0A7Y6MAK4_9ACTN</name>
<organism evidence="3 4">
    <name type="scientific">Nonomuraea rhodomycinica</name>
    <dbReference type="NCBI Taxonomy" id="1712872"/>
    <lineage>
        <taxon>Bacteria</taxon>
        <taxon>Bacillati</taxon>
        <taxon>Actinomycetota</taxon>
        <taxon>Actinomycetes</taxon>
        <taxon>Streptosporangiales</taxon>
        <taxon>Streptosporangiaceae</taxon>
        <taxon>Nonomuraea</taxon>
    </lineage>
</organism>
<dbReference type="Proteomes" id="UP000546126">
    <property type="component" value="Unassembled WGS sequence"/>
</dbReference>
<gene>
    <name evidence="3" type="ORF">HT134_06565</name>
</gene>
<keyword evidence="2" id="KW-1133">Transmembrane helix</keyword>
<evidence type="ECO:0000256" key="2">
    <source>
        <dbReference type="SAM" id="Phobius"/>
    </source>
</evidence>
<dbReference type="Pfam" id="PF09534">
    <property type="entry name" value="Trp_oprn_chp"/>
    <property type="match status" value="1"/>
</dbReference>
<feature type="region of interest" description="Disordered" evidence="1">
    <location>
        <begin position="1"/>
        <end position="49"/>
    </location>
</feature>
<accession>A0A7Y6MAK4</accession>
<feature type="transmembrane region" description="Helical" evidence="2">
    <location>
        <begin position="135"/>
        <end position="155"/>
    </location>
</feature>
<evidence type="ECO:0000313" key="4">
    <source>
        <dbReference type="Proteomes" id="UP000546126"/>
    </source>
</evidence>
<dbReference type="InterPro" id="IPR019051">
    <property type="entry name" value="Trp_biosyn_TM_oprn/chp"/>
</dbReference>
<feature type="transmembrane region" description="Helical" evidence="2">
    <location>
        <begin position="107"/>
        <end position="128"/>
    </location>
</feature>
<reference evidence="3 4" key="1">
    <citation type="submission" date="2020-06" db="EMBL/GenBank/DDBJ databases">
        <authorList>
            <person name="Chanama M."/>
        </authorList>
    </citation>
    <scope>NUCLEOTIDE SEQUENCE [LARGE SCALE GENOMIC DNA]</scope>
    <source>
        <strain evidence="3 4">TBRC6557</strain>
    </source>
</reference>
<dbReference type="EMBL" id="JABWGO010000001">
    <property type="protein sequence ID" value="NUW39796.1"/>
    <property type="molecule type" value="Genomic_DNA"/>
</dbReference>
<sequence length="244" mass="24535">MTGPQDTPGPRDSSGPDDAAARPAAARPDAVARPSQEPGDARDAGAARAAGRGRGRELWRWVGLTALGCTLVLFAATRAWITVRAGHPAGVPVGAGADPAAPTGGELAPVLTPLALAGLAGVVAALASKGFTRRVVGALLTLCGLGAGLATWLAVAGDTPAGWLREHDALRGLGSFSWDVVVVWPVLAGLGAALMVAGGVLAAVRGPRWAGMSDRYERAPAAGRPEAAGDRALWDALDRGDDPT</sequence>
<dbReference type="AlphaFoldDB" id="A0A7Y6MAK4"/>
<proteinExistence type="predicted"/>
<feature type="region of interest" description="Disordered" evidence="1">
    <location>
        <begin position="220"/>
        <end position="244"/>
    </location>
</feature>
<feature type="transmembrane region" description="Helical" evidence="2">
    <location>
        <begin position="182"/>
        <end position="204"/>
    </location>
</feature>
<feature type="compositionally biased region" description="Low complexity" evidence="1">
    <location>
        <begin position="10"/>
        <end position="35"/>
    </location>
</feature>